<proteinExistence type="predicted"/>
<gene>
    <name evidence="1" type="ORF">AGLY_016775</name>
</gene>
<dbReference type="Proteomes" id="UP000475862">
    <property type="component" value="Unassembled WGS sequence"/>
</dbReference>
<evidence type="ECO:0000313" key="2">
    <source>
        <dbReference type="Proteomes" id="UP000475862"/>
    </source>
</evidence>
<name>A0A6G0SWR5_APHGL</name>
<reference evidence="1 2" key="1">
    <citation type="submission" date="2019-08" db="EMBL/GenBank/DDBJ databases">
        <title>The genome of the soybean aphid Biotype 1, its phylome, world population structure and adaptation to the North American continent.</title>
        <authorList>
            <person name="Giordano R."/>
            <person name="Donthu R.K."/>
            <person name="Hernandez A.G."/>
            <person name="Wright C.L."/>
            <person name="Zimin A.V."/>
        </authorList>
    </citation>
    <scope>NUCLEOTIDE SEQUENCE [LARGE SCALE GENOMIC DNA]</scope>
    <source>
        <tissue evidence="1">Whole aphids</tissue>
    </source>
</reference>
<dbReference type="EMBL" id="VYZN01000639">
    <property type="protein sequence ID" value="KAE9522813.1"/>
    <property type="molecule type" value="Genomic_DNA"/>
</dbReference>
<dbReference type="AlphaFoldDB" id="A0A6G0SWR5"/>
<keyword evidence="2" id="KW-1185">Reference proteome</keyword>
<evidence type="ECO:0000313" key="1">
    <source>
        <dbReference type="EMBL" id="KAE9522813.1"/>
    </source>
</evidence>
<sequence length="274" mass="31889">MVMHENPKLINKKRKKLKLYSIHTTLWDRNVVVEHLTEIDGQDYCGVSLQASNCYNDIKNKTVIVIAKTLGPLQHGTFLVELELVVRKFRNGFTSRLLKSKQCSWQTFYDCSNLLILIASEEFIFFRRAQRCLVYLIHSLIIKLTNCFETVLNLLFVISKKILILGQKHRLLLSMEINIKIHHRPFLLVFFQEISKFVSILFIHCQILLTDLSTYSFVPLSVLSLGEIILDSESSKLFCVKLSILLKDTRERARKGRYTYSKSPLNWNNTFGTL</sequence>
<organism evidence="1 2">
    <name type="scientific">Aphis glycines</name>
    <name type="common">Soybean aphid</name>
    <dbReference type="NCBI Taxonomy" id="307491"/>
    <lineage>
        <taxon>Eukaryota</taxon>
        <taxon>Metazoa</taxon>
        <taxon>Ecdysozoa</taxon>
        <taxon>Arthropoda</taxon>
        <taxon>Hexapoda</taxon>
        <taxon>Insecta</taxon>
        <taxon>Pterygota</taxon>
        <taxon>Neoptera</taxon>
        <taxon>Paraneoptera</taxon>
        <taxon>Hemiptera</taxon>
        <taxon>Sternorrhyncha</taxon>
        <taxon>Aphidomorpha</taxon>
        <taxon>Aphidoidea</taxon>
        <taxon>Aphididae</taxon>
        <taxon>Aphidini</taxon>
        <taxon>Aphis</taxon>
        <taxon>Aphis</taxon>
    </lineage>
</organism>
<comment type="caution">
    <text evidence="1">The sequence shown here is derived from an EMBL/GenBank/DDBJ whole genome shotgun (WGS) entry which is preliminary data.</text>
</comment>
<protein>
    <submittedName>
        <fullName evidence="1">Uncharacterized protein</fullName>
    </submittedName>
</protein>
<accession>A0A6G0SWR5</accession>